<organism evidence="2 3">
    <name type="scientific">Domibacillus enclensis</name>
    <dbReference type="NCBI Taxonomy" id="1017273"/>
    <lineage>
        <taxon>Bacteria</taxon>
        <taxon>Bacillati</taxon>
        <taxon>Bacillota</taxon>
        <taxon>Bacilli</taxon>
        <taxon>Bacillales</taxon>
        <taxon>Bacillaceae</taxon>
        <taxon>Domibacillus</taxon>
    </lineage>
</organism>
<accession>A0A1N6XQI3</accession>
<gene>
    <name evidence="2" type="ORF">SAMN05443094_10525</name>
</gene>
<dbReference type="Proteomes" id="UP000186385">
    <property type="component" value="Unassembled WGS sequence"/>
</dbReference>
<sequence>MIEEGLYTFGLGLFLGVPLLILIAALIKAGQKKS</sequence>
<proteinExistence type="predicted"/>
<evidence type="ECO:0000256" key="1">
    <source>
        <dbReference type="SAM" id="Phobius"/>
    </source>
</evidence>
<evidence type="ECO:0000313" key="2">
    <source>
        <dbReference type="EMBL" id="SIR04606.1"/>
    </source>
</evidence>
<protein>
    <submittedName>
        <fullName evidence="2">Uncharacterized protein</fullName>
    </submittedName>
</protein>
<name>A0A1N6XQI3_9BACI</name>
<dbReference type="EMBL" id="FTLX01000005">
    <property type="protein sequence ID" value="SIR04606.1"/>
    <property type="molecule type" value="Genomic_DNA"/>
</dbReference>
<keyword evidence="1" id="KW-0812">Transmembrane</keyword>
<dbReference type="STRING" id="1017273.SAMN05443094_10525"/>
<keyword evidence="1" id="KW-1133">Transmembrane helix</keyword>
<feature type="transmembrane region" description="Helical" evidence="1">
    <location>
        <begin position="6"/>
        <end position="27"/>
    </location>
</feature>
<reference evidence="2 3" key="1">
    <citation type="submission" date="2017-01" db="EMBL/GenBank/DDBJ databases">
        <authorList>
            <person name="Mah S.A."/>
            <person name="Swanson W.J."/>
            <person name="Moy G.W."/>
            <person name="Vacquier V.D."/>
        </authorList>
    </citation>
    <scope>NUCLEOTIDE SEQUENCE [LARGE SCALE GENOMIC DNA]</scope>
    <source>
        <strain evidence="2 3">NIO-1016</strain>
    </source>
</reference>
<dbReference type="AlphaFoldDB" id="A0A1N6XQI3"/>
<keyword evidence="1" id="KW-0472">Membrane</keyword>
<evidence type="ECO:0000313" key="3">
    <source>
        <dbReference type="Proteomes" id="UP000186385"/>
    </source>
</evidence>